<keyword evidence="4" id="KW-0540">Nuclease</keyword>
<keyword evidence="7" id="KW-0539">Nucleus</keyword>
<dbReference type="PANTHER" id="PTHR22930:SF269">
    <property type="entry name" value="NUCLEASE HARBI1-LIKE PROTEIN"/>
    <property type="match status" value="1"/>
</dbReference>
<dbReference type="EMBL" id="GEDC01001731">
    <property type="protein sequence ID" value="JAS35567.1"/>
    <property type="molecule type" value="Transcribed_RNA"/>
</dbReference>
<dbReference type="GO" id="GO:0005634">
    <property type="term" value="C:nucleus"/>
    <property type="evidence" value="ECO:0007669"/>
    <property type="project" value="UniProtKB-SubCell"/>
</dbReference>
<gene>
    <name evidence="9" type="ORF">g.3036</name>
</gene>
<comment type="cofactor">
    <cofactor evidence="1">
        <name>a divalent metal cation</name>
        <dbReference type="ChEBI" id="CHEBI:60240"/>
    </cofactor>
</comment>
<name>A0A1B6ECE5_9HEMI</name>
<accession>A0A1B6ECE5</accession>
<dbReference type="GO" id="GO:0004518">
    <property type="term" value="F:nuclease activity"/>
    <property type="evidence" value="ECO:0007669"/>
    <property type="project" value="UniProtKB-KW"/>
</dbReference>
<comment type="similarity">
    <text evidence="3">Belongs to the HARBI1 family.</text>
</comment>
<evidence type="ECO:0000256" key="2">
    <source>
        <dbReference type="ARBA" id="ARBA00004123"/>
    </source>
</evidence>
<keyword evidence="5" id="KW-0479">Metal-binding</keyword>
<keyword evidence="6" id="KW-0378">Hydrolase</keyword>
<dbReference type="PANTHER" id="PTHR22930">
    <property type="match status" value="1"/>
</dbReference>
<evidence type="ECO:0000256" key="5">
    <source>
        <dbReference type="ARBA" id="ARBA00022723"/>
    </source>
</evidence>
<sequence>SDVGRLLENNKLPVPEDTELPFTDIKVPHVFIADEAYPLKQNLMRPYSKRNLGDAEEIFNKRLSRARKTVECAFGILFAKWRILSSCIETNPSTADDIIKAVCILHNLVIDKDGFCGDVEEIPPIPARSNLIRAGRSRNAVAKEAKCVREKFLNYFVNNRLER</sequence>
<dbReference type="InterPro" id="IPR045249">
    <property type="entry name" value="HARBI1-like"/>
</dbReference>
<evidence type="ECO:0000256" key="7">
    <source>
        <dbReference type="ARBA" id="ARBA00023242"/>
    </source>
</evidence>
<dbReference type="Pfam" id="PF13359">
    <property type="entry name" value="DDE_Tnp_4"/>
    <property type="match status" value="1"/>
</dbReference>
<evidence type="ECO:0000259" key="8">
    <source>
        <dbReference type="Pfam" id="PF13359"/>
    </source>
</evidence>
<evidence type="ECO:0000256" key="3">
    <source>
        <dbReference type="ARBA" id="ARBA00006958"/>
    </source>
</evidence>
<reference evidence="9" key="1">
    <citation type="submission" date="2015-12" db="EMBL/GenBank/DDBJ databases">
        <title>De novo transcriptome assembly of four potential Pierce s Disease insect vectors from Arizona vineyards.</title>
        <authorList>
            <person name="Tassone E.E."/>
        </authorList>
    </citation>
    <scope>NUCLEOTIDE SEQUENCE</scope>
</reference>
<evidence type="ECO:0000256" key="6">
    <source>
        <dbReference type="ARBA" id="ARBA00022801"/>
    </source>
</evidence>
<dbReference type="AlphaFoldDB" id="A0A1B6ECE5"/>
<feature type="non-terminal residue" evidence="9">
    <location>
        <position position="1"/>
    </location>
</feature>
<evidence type="ECO:0000313" key="9">
    <source>
        <dbReference type="EMBL" id="JAS35567.1"/>
    </source>
</evidence>
<dbReference type="GO" id="GO:0016787">
    <property type="term" value="F:hydrolase activity"/>
    <property type="evidence" value="ECO:0007669"/>
    <property type="project" value="UniProtKB-KW"/>
</dbReference>
<feature type="domain" description="DDE Tnp4" evidence="8">
    <location>
        <begin position="27"/>
        <end position="107"/>
    </location>
</feature>
<evidence type="ECO:0000256" key="4">
    <source>
        <dbReference type="ARBA" id="ARBA00022722"/>
    </source>
</evidence>
<dbReference type="GO" id="GO:0046872">
    <property type="term" value="F:metal ion binding"/>
    <property type="evidence" value="ECO:0007669"/>
    <property type="project" value="UniProtKB-KW"/>
</dbReference>
<protein>
    <recommendedName>
        <fullName evidence="8">DDE Tnp4 domain-containing protein</fullName>
    </recommendedName>
</protein>
<dbReference type="InterPro" id="IPR027806">
    <property type="entry name" value="HARBI1_dom"/>
</dbReference>
<comment type="subcellular location">
    <subcellularLocation>
        <location evidence="2">Nucleus</location>
    </subcellularLocation>
</comment>
<proteinExistence type="inferred from homology"/>
<evidence type="ECO:0000256" key="1">
    <source>
        <dbReference type="ARBA" id="ARBA00001968"/>
    </source>
</evidence>
<organism evidence="9">
    <name type="scientific">Clastoptera arizonana</name>
    <name type="common">Arizona spittle bug</name>
    <dbReference type="NCBI Taxonomy" id="38151"/>
    <lineage>
        <taxon>Eukaryota</taxon>
        <taxon>Metazoa</taxon>
        <taxon>Ecdysozoa</taxon>
        <taxon>Arthropoda</taxon>
        <taxon>Hexapoda</taxon>
        <taxon>Insecta</taxon>
        <taxon>Pterygota</taxon>
        <taxon>Neoptera</taxon>
        <taxon>Paraneoptera</taxon>
        <taxon>Hemiptera</taxon>
        <taxon>Auchenorrhyncha</taxon>
        <taxon>Cercopoidea</taxon>
        <taxon>Clastopteridae</taxon>
        <taxon>Clastoptera</taxon>
    </lineage>
</organism>